<keyword evidence="9" id="KW-1185">Reference proteome</keyword>
<evidence type="ECO:0000256" key="5">
    <source>
        <dbReference type="ARBA" id="ARBA00022989"/>
    </source>
</evidence>
<evidence type="ECO:0000256" key="6">
    <source>
        <dbReference type="ARBA" id="ARBA00023128"/>
    </source>
</evidence>
<gene>
    <name evidence="8" type="ORF">OSTLU_28728</name>
</gene>
<dbReference type="EMBL" id="CP000581">
    <property type="protein sequence ID" value="ABO94059.1"/>
    <property type="molecule type" value="Genomic_DNA"/>
</dbReference>
<keyword evidence="5" id="KW-1133">Transmembrane helix</keyword>
<accession>A4RQN9</accession>
<evidence type="ECO:0000256" key="7">
    <source>
        <dbReference type="ARBA" id="ARBA00023136"/>
    </source>
</evidence>
<evidence type="ECO:0000256" key="2">
    <source>
        <dbReference type="ARBA" id="ARBA00008370"/>
    </source>
</evidence>
<name>A4RQN9_OSTLU</name>
<proteinExistence type="inferred from homology"/>
<comment type="subcellular location">
    <subcellularLocation>
        <location evidence="1">Mitochondrion inner membrane</location>
        <topology evidence="1">Single-pass membrane protein</topology>
    </subcellularLocation>
</comment>
<evidence type="ECO:0000256" key="1">
    <source>
        <dbReference type="ARBA" id="ARBA00004434"/>
    </source>
</evidence>
<organism evidence="8 9">
    <name type="scientific">Ostreococcus lucimarinus (strain CCE9901)</name>
    <dbReference type="NCBI Taxonomy" id="436017"/>
    <lineage>
        <taxon>Eukaryota</taxon>
        <taxon>Viridiplantae</taxon>
        <taxon>Chlorophyta</taxon>
        <taxon>Mamiellophyceae</taxon>
        <taxon>Mamiellales</taxon>
        <taxon>Bathycoccaceae</taxon>
        <taxon>Ostreococcus</taxon>
    </lineage>
</organism>
<dbReference type="InterPro" id="IPR020164">
    <property type="entry name" value="Cyt_c_Oxase_assmbl_COX16"/>
</dbReference>
<evidence type="ECO:0000313" key="9">
    <source>
        <dbReference type="Proteomes" id="UP000001568"/>
    </source>
</evidence>
<keyword evidence="3" id="KW-0812">Transmembrane</keyword>
<dbReference type="AlphaFoldDB" id="A4RQN9"/>
<dbReference type="GO" id="GO:0005743">
    <property type="term" value="C:mitochondrial inner membrane"/>
    <property type="evidence" value="ECO:0007669"/>
    <property type="project" value="UniProtKB-SubCell"/>
</dbReference>
<dbReference type="KEGG" id="olu:OSTLU_28728"/>
<evidence type="ECO:0000256" key="4">
    <source>
        <dbReference type="ARBA" id="ARBA00022792"/>
    </source>
</evidence>
<keyword evidence="4" id="KW-0999">Mitochondrion inner membrane</keyword>
<evidence type="ECO:0000313" key="8">
    <source>
        <dbReference type="EMBL" id="ABO94059.1"/>
    </source>
</evidence>
<dbReference type="Pfam" id="PF14138">
    <property type="entry name" value="COX16"/>
    <property type="match status" value="1"/>
</dbReference>
<keyword evidence="6" id="KW-0496">Mitochondrion</keyword>
<comment type="similarity">
    <text evidence="2">Belongs to the COX16 family.</text>
</comment>
<protein>
    <submittedName>
        <fullName evidence="8">Uncharacterized protein</fullName>
    </submittedName>
</protein>
<dbReference type="Gramene" id="ABO94059">
    <property type="protein sequence ID" value="ABO94059"/>
    <property type="gene ID" value="OSTLU_28728"/>
</dbReference>
<evidence type="ECO:0000256" key="3">
    <source>
        <dbReference type="ARBA" id="ARBA00022692"/>
    </source>
</evidence>
<dbReference type="HOGENOM" id="CLU_2390061_0_0_1"/>
<dbReference type="GeneID" id="4999930"/>
<dbReference type="Proteomes" id="UP000001568">
    <property type="component" value="Chromosome 1"/>
</dbReference>
<dbReference type="RefSeq" id="XP_001415767.1">
    <property type="nucleotide sequence ID" value="XM_001415730.1"/>
</dbReference>
<reference evidence="8 9" key="1">
    <citation type="journal article" date="2007" name="Proc. Natl. Acad. Sci. U.S.A.">
        <title>The tiny eukaryote Ostreococcus provides genomic insights into the paradox of plankton speciation.</title>
        <authorList>
            <person name="Palenik B."/>
            <person name="Grimwood J."/>
            <person name="Aerts A."/>
            <person name="Rouze P."/>
            <person name="Salamov A."/>
            <person name="Putnam N."/>
            <person name="Dupont C."/>
            <person name="Jorgensen R."/>
            <person name="Derelle E."/>
            <person name="Rombauts S."/>
            <person name="Zhou K."/>
            <person name="Otillar R."/>
            <person name="Merchant S.S."/>
            <person name="Podell S."/>
            <person name="Gaasterland T."/>
            <person name="Napoli C."/>
            <person name="Gendler K."/>
            <person name="Manuell A."/>
            <person name="Tai V."/>
            <person name="Vallon O."/>
            <person name="Piganeau G."/>
            <person name="Jancek S."/>
            <person name="Heijde M."/>
            <person name="Jabbari K."/>
            <person name="Bowler C."/>
            <person name="Lohr M."/>
            <person name="Robbens S."/>
            <person name="Werner G."/>
            <person name="Dubchak I."/>
            <person name="Pazour G.J."/>
            <person name="Ren Q."/>
            <person name="Paulsen I."/>
            <person name="Delwiche C."/>
            <person name="Schmutz J."/>
            <person name="Rokhsar D."/>
            <person name="Van de Peer Y."/>
            <person name="Moreau H."/>
            <person name="Grigoriev I.V."/>
        </authorList>
    </citation>
    <scope>NUCLEOTIDE SEQUENCE [LARGE SCALE GENOMIC DNA]</scope>
    <source>
        <strain evidence="8 9">CCE9901</strain>
    </source>
</reference>
<keyword evidence="7" id="KW-0472">Membrane</keyword>
<sequence>MSRGGARFFAYGAPFVALVAVGASGLARVVGGRLEVRDALGEVDARAPARTQRVRRAMARFDAEAERRRLIDAREDREAYEMRAVWRPEGGQGH</sequence>